<dbReference type="Proteomes" id="UP000826014">
    <property type="component" value="Chromosome"/>
</dbReference>
<dbReference type="SUPFAM" id="SSF140931">
    <property type="entry name" value="Fic-like"/>
    <property type="match status" value="1"/>
</dbReference>
<evidence type="ECO:0000313" key="3">
    <source>
        <dbReference type="Proteomes" id="UP000826014"/>
    </source>
</evidence>
<dbReference type="InterPro" id="IPR036597">
    <property type="entry name" value="Fido-like_dom_sf"/>
</dbReference>
<dbReference type="PANTHER" id="PTHR39426:SF1">
    <property type="entry name" value="HOMOLOGY TO DEATH-ON-CURING PROTEIN OF PHAGE P1"/>
    <property type="match status" value="1"/>
</dbReference>
<name>A0ABX8V6Y0_9BACT</name>
<reference evidence="2 3" key="1">
    <citation type="journal article" date="2022" name="bioRxiv">
        <title>Ecology and evolution of chlamydial symbionts of arthropods.</title>
        <authorList>
            <person name="Halter T."/>
            <person name="Koestlbacher S."/>
            <person name="Collingro A."/>
            <person name="Sixt B.S."/>
            <person name="Toenshoff E.R."/>
            <person name="Hendrickx F."/>
            <person name="Kostanjsek R."/>
            <person name="Horn M."/>
        </authorList>
    </citation>
    <scope>NUCLEOTIDE SEQUENCE [LARGE SCALE GENOMIC DNA]</scope>
    <source>
        <strain evidence="2">W744xW776</strain>
    </source>
</reference>
<feature type="domain" description="Fido" evidence="1">
    <location>
        <begin position="4"/>
        <end position="126"/>
    </location>
</feature>
<dbReference type="PANTHER" id="PTHR39426">
    <property type="entry name" value="HOMOLOGY TO DEATH-ON-CURING PROTEIN OF PHAGE P1"/>
    <property type="match status" value="1"/>
</dbReference>
<sequence length="137" mass="15310">MIFITLQEVIDDHAEIICRYGGLEGIRDMGLLISALEMPKAAMLKKYLHPTIFDKAAAYLFHIICNHPFTDGNKRTGTATALAFLKINGICIEIVGKQQILALEELVVHTAEGKTSKKQIASFFKEHSQKKNRLLAK</sequence>
<dbReference type="Pfam" id="PF02661">
    <property type="entry name" value="Fic"/>
    <property type="match status" value="1"/>
</dbReference>
<dbReference type="PIRSF" id="PIRSF018297">
    <property type="entry name" value="Doc"/>
    <property type="match status" value="1"/>
</dbReference>
<dbReference type="EMBL" id="CP075587">
    <property type="protein sequence ID" value="QYF48773.1"/>
    <property type="molecule type" value="Genomic_DNA"/>
</dbReference>
<dbReference type="NCBIfam" id="TIGR01550">
    <property type="entry name" value="DOC_P1"/>
    <property type="match status" value="1"/>
</dbReference>
<keyword evidence="3" id="KW-1185">Reference proteome</keyword>
<evidence type="ECO:0000313" key="2">
    <source>
        <dbReference type="EMBL" id="QYF48773.1"/>
    </source>
</evidence>
<dbReference type="InterPro" id="IPR006440">
    <property type="entry name" value="Doc"/>
</dbReference>
<proteinExistence type="predicted"/>
<dbReference type="InterPro" id="IPR003812">
    <property type="entry name" value="Fido"/>
</dbReference>
<protein>
    <submittedName>
        <fullName evidence="2">Fic/DOC family</fullName>
    </submittedName>
</protein>
<accession>A0ABX8V6Y0</accession>
<gene>
    <name evidence="2" type="ORF">RHABOEDO_000988</name>
</gene>
<organism evidence="2 3">
    <name type="scientific">Candidatus Rhabdochlamydia oedothoracis</name>
    <dbReference type="NCBI Taxonomy" id="2720720"/>
    <lineage>
        <taxon>Bacteria</taxon>
        <taxon>Pseudomonadati</taxon>
        <taxon>Chlamydiota</taxon>
        <taxon>Chlamydiia</taxon>
        <taxon>Parachlamydiales</taxon>
        <taxon>Candidatus Rhabdochlamydiaceae</taxon>
        <taxon>Candidatus Rhabdochlamydia</taxon>
    </lineage>
</organism>
<dbReference type="PROSITE" id="PS51459">
    <property type="entry name" value="FIDO"/>
    <property type="match status" value="1"/>
</dbReference>
<dbReference type="RefSeq" id="WP_215217356.1">
    <property type="nucleotide sequence ID" value="NZ_CP075587.1"/>
</dbReference>
<evidence type="ECO:0000259" key="1">
    <source>
        <dbReference type="PROSITE" id="PS51459"/>
    </source>
</evidence>
<dbReference type="Gene3D" id="1.20.120.1870">
    <property type="entry name" value="Fic/DOC protein, Fido domain"/>
    <property type="match status" value="1"/>
</dbReference>
<dbReference type="InterPro" id="IPR053737">
    <property type="entry name" value="Type_II_TA_Toxin"/>
</dbReference>